<sequence length="123" mass="14211">EYTWGNAVGAHWKDIEAEYNAEWAKLAYLDRPGYTVWDRMEAKSALQRKYSSWSSSHGVMNSPRETLTKPVESHFTSPMVESNRQYNLRTTEYTQKIRESCARILKLLREAIDATESGSTNDD</sequence>
<organism evidence="1 2">
    <name type="scientific">Trifolium pratense</name>
    <name type="common">Red clover</name>
    <dbReference type="NCBI Taxonomy" id="57577"/>
    <lineage>
        <taxon>Eukaryota</taxon>
        <taxon>Viridiplantae</taxon>
        <taxon>Streptophyta</taxon>
        <taxon>Embryophyta</taxon>
        <taxon>Tracheophyta</taxon>
        <taxon>Spermatophyta</taxon>
        <taxon>Magnoliopsida</taxon>
        <taxon>eudicotyledons</taxon>
        <taxon>Gunneridae</taxon>
        <taxon>Pentapetalae</taxon>
        <taxon>rosids</taxon>
        <taxon>fabids</taxon>
        <taxon>Fabales</taxon>
        <taxon>Fabaceae</taxon>
        <taxon>Papilionoideae</taxon>
        <taxon>50 kb inversion clade</taxon>
        <taxon>NPAAA clade</taxon>
        <taxon>Hologalegina</taxon>
        <taxon>IRL clade</taxon>
        <taxon>Trifolieae</taxon>
        <taxon>Trifolium</taxon>
    </lineage>
</organism>
<dbReference type="Proteomes" id="UP000236291">
    <property type="component" value="Unassembled WGS sequence"/>
</dbReference>
<evidence type="ECO:0000313" key="2">
    <source>
        <dbReference type="Proteomes" id="UP000236291"/>
    </source>
</evidence>
<name>A0A2K3KF59_TRIPR</name>
<proteinExistence type="predicted"/>
<accession>A0A2K3KF59</accession>
<gene>
    <name evidence="1" type="ORF">L195_g054257</name>
</gene>
<evidence type="ECO:0000313" key="1">
    <source>
        <dbReference type="EMBL" id="PNX64893.1"/>
    </source>
</evidence>
<dbReference type="EMBL" id="ASHM01094194">
    <property type="protein sequence ID" value="PNX64893.1"/>
    <property type="molecule type" value="Genomic_DNA"/>
</dbReference>
<reference evidence="1 2" key="2">
    <citation type="journal article" date="2017" name="Front. Plant Sci.">
        <title>Gene Classification and Mining of Molecular Markers Useful in Red Clover (Trifolium pratense) Breeding.</title>
        <authorList>
            <person name="Istvanek J."/>
            <person name="Dluhosova J."/>
            <person name="Dluhos P."/>
            <person name="Patkova L."/>
            <person name="Nedelnik J."/>
            <person name="Repkova J."/>
        </authorList>
    </citation>
    <scope>NUCLEOTIDE SEQUENCE [LARGE SCALE GENOMIC DNA]</scope>
    <source>
        <strain evidence="2">cv. Tatra</strain>
        <tissue evidence="1">Young leaves</tissue>
    </source>
</reference>
<comment type="caution">
    <text evidence="1">The sequence shown here is derived from an EMBL/GenBank/DDBJ whole genome shotgun (WGS) entry which is preliminary data.</text>
</comment>
<feature type="non-terminal residue" evidence="1">
    <location>
        <position position="1"/>
    </location>
</feature>
<protein>
    <submittedName>
        <fullName evidence="1">Uncharacterized protein</fullName>
    </submittedName>
</protein>
<reference evidence="1 2" key="1">
    <citation type="journal article" date="2014" name="Am. J. Bot.">
        <title>Genome assembly and annotation for red clover (Trifolium pratense; Fabaceae).</title>
        <authorList>
            <person name="Istvanek J."/>
            <person name="Jaros M."/>
            <person name="Krenek A."/>
            <person name="Repkova J."/>
        </authorList>
    </citation>
    <scope>NUCLEOTIDE SEQUENCE [LARGE SCALE GENOMIC DNA]</scope>
    <source>
        <strain evidence="2">cv. Tatra</strain>
        <tissue evidence="1">Young leaves</tissue>
    </source>
</reference>
<dbReference type="AlphaFoldDB" id="A0A2K3KF59"/>